<sequence>MVHLVMINQFMAGKQPIINNYASILITNSNFSGAIRHKQVQPVPMGLAFRQERAVER</sequence>
<organism evidence="1 2">
    <name type="scientific">Serratia odorifera</name>
    <dbReference type="NCBI Taxonomy" id="618"/>
    <lineage>
        <taxon>Bacteria</taxon>
        <taxon>Pseudomonadati</taxon>
        <taxon>Pseudomonadota</taxon>
        <taxon>Gammaproteobacteria</taxon>
        <taxon>Enterobacterales</taxon>
        <taxon>Yersiniaceae</taxon>
        <taxon>Serratia</taxon>
    </lineage>
</organism>
<name>A0A3S4DRF8_SEROD</name>
<reference evidence="1 2" key="1">
    <citation type="submission" date="2018-12" db="EMBL/GenBank/DDBJ databases">
        <authorList>
            <consortium name="Pathogen Informatics"/>
        </authorList>
    </citation>
    <scope>NUCLEOTIDE SEQUENCE [LARGE SCALE GENOMIC DNA]</scope>
    <source>
        <strain evidence="1 2">NCTC11214</strain>
    </source>
</reference>
<dbReference type="EMBL" id="LR134117">
    <property type="protein sequence ID" value="VDZ65379.1"/>
    <property type="molecule type" value="Genomic_DNA"/>
</dbReference>
<evidence type="ECO:0000313" key="1">
    <source>
        <dbReference type="EMBL" id="VDZ65379.1"/>
    </source>
</evidence>
<dbReference type="Proteomes" id="UP000281391">
    <property type="component" value="Chromosome"/>
</dbReference>
<dbReference type="KEGG" id="sof:NCTC11214_05443"/>
<proteinExistence type="predicted"/>
<evidence type="ECO:0000313" key="2">
    <source>
        <dbReference type="Proteomes" id="UP000281391"/>
    </source>
</evidence>
<dbReference type="AlphaFoldDB" id="A0A3S4DRF8"/>
<protein>
    <submittedName>
        <fullName evidence="1">Uncharacterized protein</fullName>
    </submittedName>
</protein>
<accession>A0A3S4DRF8</accession>
<gene>
    <name evidence="1" type="ORF">NCTC11214_05443</name>
</gene>